<dbReference type="GO" id="GO:0032259">
    <property type="term" value="P:methylation"/>
    <property type="evidence" value="ECO:0007669"/>
    <property type="project" value="UniProtKB-KW"/>
</dbReference>
<dbReference type="GO" id="GO:0008757">
    <property type="term" value="F:S-adenosylmethionine-dependent methyltransferase activity"/>
    <property type="evidence" value="ECO:0007669"/>
    <property type="project" value="InterPro"/>
</dbReference>
<dbReference type="CDD" id="cd02440">
    <property type="entry name" value="AdoMet_MTases"/>
    <property type="match status" value="1"/>
</dbReference>
<dbReference type="PANTHER" id="PTHR43861:SF1">
    <property type="entry name" value="TRANS-ACONITATE 2-METHYLTRANSFERASE"/>
    <property type="match status" value="1"/>
</dbReference>
<name>A0A5B6TBJ8_9BACT</name>
<sequence length="240" mass="27507">MDRNMKEKILSAYEELAVSYNQLIDHKPHNAYYDRPNTLSLIPEAKGKTILDAACGPGKYAEELIALGATVTGFDLSPRMVELARERNKDSGSFFVHDLSEPLGMLEDASFDIVLCALALHYLEDWTMTIQEFHRVLKPEGYLVISIEHPFFDFNFFQSTHYFKVEPVKCTWKGFGKPTEVNSYRRPLGACISSLTDNGFYIDQLLEPKPVPEFENLDPKHYKELNEFPGFMCIRAVPRK</sequence>
<evidence type="ECO:0000313" key="3">
    <source>
        <dbReference type="Proteomes" id="UP000324133"/>
    </source>
</evidence>
<dbReference type="Proteomes" id="UP000324133">
    <property type="component" value="Unassembled WGS sequence"/>
</dbReference>
<dbReference type="EMBL" id="VKKY01000003">
    <property type="protein sequence ID" value="KAA3436980.1"/>
    <property type="molecule type" value="Genomic_DNA"/>
</dbReference>
<dbReference type="InterPro" id="IPR029063">
    <property type="entry name" value="SAM-dependent_MTases_sf"/>
</dbReference>
<gene>
    <name evidence="2" type="ORF">FOA19_21635</name>
</gene>
<reference evidence="2 3" key="1">
    <citation type="submission" date="2019-07" db="EMBL/GenBank/DDBJ databases">
        <title>Rufibacter sp. nov., isolated from lake sediment.</title>
        <authorList>
            <person name="Qu J.-H."/>
        </authorList>
    </citation>
    <scope>NUCLEOTIDE SEQUENCE [LARGE SCALE GENOMIC DNA]</scope>
    <source>
        <strain evidence="2 3">NBS58-1</strain>
    </source>
</reference>
<feature type="domain" description="Methyltransferase type 11" evidence="1">
    <location>
        <begin position="51"/>
        <end position="145"/>
    </location>
</feature>
<comment type="caution">
    <text evidence="2">The sequence shown here is derived from an EMBL/GenBank/DDBJ whole genome shotgun (WGS) entry which is preliminary data.</text>
</comment>
<keyword evidence="2" id="KW-0489">Methyltransferase</keyword>
<proteinExistence type="predicted"/>
<evidence type="ECO:0000313" key="2">
    <source>
        <dbReference type="EMBL" id="KAA3436980.1"/>
    </source>
</evidence>
<dbReference type="InterPro" id="IPR013216">
    <property type="entry name" value="Methyltransf_11"/>
</dbReference>
<keyword evidence="3" id="KW-1185">Reference proteome</keyword>
<keyword evidence="2" id="KW-0808">Transferase</keyword>
<dbReference type="PANTHER" id="PTHR43861">
    <property type="entry name" value="TRANS-ACONITATE 2-METHYLTRANSFERASE-RELATED"/>
    <property type="match status" value="1"/>
</dbReference>
<dbReference type="OrthoDB" id="597202at2"/>
<accession>A0A5B6TBJ8</accession>
<organism evidence="2 3">
    <name type="scientific">Rufibacter hautae</name>
    <dbReference type="NCBI Taxonomy" id="2595005"/>
    <lineage>
        <taxon>Bacteria</taxon>
        <taxon>Pseudomonadati</taxon>
        <taxon>Bacteroidota</taxon>
        <taxon>Cytophagia</taxon>
        <taxon>Cytophagales</taxon>
        <taxon>Hymenobacteraceae</taxon>
        <taxon>Rufibacter</taxon>
    </lineage>
</organism>
<dbReference type="Gene3D" id="3.40.50.150">
    <property type="entry name" value="Vaccinia Virus protein VP39"/>
    <property type="match status" value="1"/>
</dbReference>
<evidence type="ECO:0000259" key="1">
    <source>
        <dbReference type="Pfam" id="PF08241"/>
    </source>
</evidence>
<dbReference type="AlphaFoldDB" id="A0A5B6TBJ8"/>
<dbReference type="Pfam" id="PF08241">
    <property type="entry name" value="Methyltransf_11"/>
    <property type="match status" value="1"/>
</dbReference>
<protein>
    <submittedName>
        <fullName evidence="2">Class I SAM-dependent methyltransferase</fullName>
    </submittedName>
</protein>
<dbReference type="SUPFAM" id="SSF53335">
    <property type="entry name" value="S-adenosyl-L-methionine-dependent methyltransferases"/>
    <property type="match status" value="1"/>
</dbReference>